<evidence type="ECO:0000256" key="2">
    <source>
        <dbReference type="ARBA" id="ARBA00004394"/>
    </source>
</evidence>
<evidence type="ECO:0000256" key="9">
    <source>
        <dbReference type="ARBA" id="ARBA00023136"/>
    </source>
</evidence>
<proteinExistence type="inferred from homology"/>
<dbReference type="GO" id="GO:0042147">
    <property type="term" value="P:retrograde transport, endosome to Golgi"/>
    <property type="evidence" value="ECO:0007669"/>
    <property type="project" value="InterPro"/>
</dbReference>
<keyword evidence="12" id="KW-1185">Reference proteome</keyword>
<evidence type="ECO:0000313" key="11">
    <source>
        <dbReference type="EMBL" id="PRP80240.1"/>
    </source>
</evidence>
<dbReference type="InterPro" id="IPR005378">
    <property type="entry name" value="Vps35"/>
</dbReference>
<evidence type="ECO:0000313" key="12">
    <source>
        <dbReference type="Proteomes" id="UP000241769"/>
    </source>
</evidence>
<keyword evidence="5 10" id="KW-0813">Transport</keyword>
<dbReference type="GO" id="GO:0006886">
    <property type="term" value="P:intracellular protein transport"/>
    <property type="evidence" value="ECO:0007669"/>
    <property type="project" value="TreeGrafter"/>
</dbReference>
<dbReference type="Pfam" id="PF03635">
    <property type="entry name" value="Vps35"/>
    <property type="match status" value="1"/>
</dbReference>
<keyword evidence="8" id="KW-0333">Golgi apparatus</keyword>
<reference evidence="11 12" key="1">
    <citation type="journal article" date="2018" name="Genome Biol. Evol.">
        <title>Multiple Roots of Fruiting Body Formation in Amoebozoa.</title>
        <authorList>
            <person name="Hillmann F."/>
            <person name="Forbes G."/>
            <person name="Novohradska S."/>
            <person name="Ferling I."/>
            <person name="Riege K."/>
            <person name="Groth M."/>
            <person name="Westermann M."/>
            <person name="Marz M."/>
            <person name="Spaller T."/>
            <person name="Winckler T."/>
            <person name="Schaap P."/>
            <person name="Glockner G."/>
        </authorList>
    </citation>
    <scope>NUCLEOTIDE SEQUENCE [LARGE SCALE GENOMIC DNA]</scope>
    <source>
        <strain evidence="11 12">Jena</strain>
    </source>
</reference>
<name>A0A2P6N8H0_9EUKA</name>
<sequence>MTAGANGAPTEKREFLTDEEQNKALHDAKIVVKQQGLAMQRCLDQNNLMEALKHASNFISELRTSLLSPKNYYVLYIEAFDQLRNLESYLLEEKHGKKMAELYELVQYAGNILPRLYLLVTVGSAYIKLKEAPARDVLRDLVEMCRGIQHPTRGLFLRTYLSEVTKDKLPDIGSEYEGRGGNTKDSVEFILVNFTEMNKLWVRMQHQGSARERERRELERSELRLLVGKNIARLSQLEGVDLATYQKLVLPKLLEQINSCKDVIAQQYLMEVIIQVFPDDFHLHTLDAILQSCATLQPGVNIKSILVGLMDRLSNYVARGENISPELRVFETFSSKIGLIVEQQKGIPTEDVLAIEASLLNLSISCYPDKLDYVDTIFKFASDVLAARKEDGSKPLVVKQILHLLNTPLDTFKNILTVLRLQNYHLVIQYLNYDSRKRVALNITRTAIQHTPSIGEAEGVNKLLEWISPLIQSESPQQEIIDDDDFAEEQNLVASLVHLFENKDPEQLFAMYTVARTHLSKGGPKRIKYLLVPLIFRALRLAIRLKRTEEEDEGWLQKAQKVFVFAHEVTTALSKTELHEVSVRLFLQCAQAANTCGDSFETIAYEFVKEALVIYEDHISGSAAQLNAIVLIIGTLQSLSIFSEDNYETLTTKTALYASKLLKVPDRCRAIYLVTHLFWTPNSEQKKDDKRVLEAIRKAIKVADTYLDSAVKNDLFVEILNECLYYFENACESITANYVSGLIALIDAKSQEMDTSEEAFRSKQGYVNTLNFIRSKKESDPRYGEIEIKSS</sequence>
<gene>
    <name evidence="11" type="ORF">PROFUN_12179</name>
</gene>
<keyword evidence="6" id="KW-0963">Cytoplasm</keyword>
<comment type="caution">
    <text evidence="11">The sequence shown here is derived from an EMBL/GenBank/DDBJ whole genome shotgun (WGS) entry which is preliminary data.</text>
</comment>
<dbReference type="GO" id="GO:0005829">
    <property type="term" value="C:cytosol"/>
    <property type="evidence" value="ECO:0007669"/>
    <property type="project" value="GOC"/>
</dbReference>
<protein>
    <recommendedName>
        <fullName evidence="10">Vacuolar protein sorting-associated protein 35</fullName>
    </recommendedName>
</protein>
<evidence type="ECO:0000256" key="8">
    <source>
        <dbReference type="ARBA" id="ARBA00023034"/>
    </source>
</evidence>
<dbReference type="OrthoDB" id="10258141at2759"/>
<dbReference type="STRING" id="1890364.A0A2P6N8H0"/>
<dbReference type="InParanoid" id="A0A2P6N8H0"/>
<dbReference type="PANTHER" id="PTHR11099">
    <property type="entry name" value="VACUOLAR SORTING PROTEIN 35"/>
    <property type="match status" value="1"/>
</dbReference>
<evidence type="ECO:0000256" key="4">
    <source>
        <dbReference type="ARBA" id="ARBA00006536"/>
    </source>
</evidence>
<organism evidence="11 12">
    <name type="scientific">Planoprotostelium fungivorum</name>
    <dbReference type="NCBI Taxonomy" id="1890364"/>
    <lineage>
        <taxon>Eukaryota</taxon>
        <taxon>Amoebozoa</taxon>
        <taxon>Evosea</taxon>
        <taxon>Variosea</taxon>
        <taxon>Cavosteliida</taxon>
        <taxon>Cavosteliaceae</taxon>
        <taxon>Planoprotostelium</taxon>
    </lineage>
</organism>
<dbReference type="Gene3D" id="1.25.40.660">
    <property type="entry name" value="Vacuolar protein sorting-associated protein 35, helical subcomplex Vps35-C"/>
    <property type="match status" value="1"/>
</dbReference>
<dbReference type="PANTHER" id="PTHR11099:SF0">
    <property type="entry name" value="VACUOLAR PROTEIN SORTING-ASSOCIATED PROTEIN 35"/>
    <property type="match status" value="1"/>
</dbReference>
<dbReference type="FunFam" id="1.25.40.660:FF:000003">
    <property type="entry name" value="Vacuolar protein sorting-associated protein 35"/>
    <property type="match status" value="1"/>
</dbReference>
<dbReference type="FunCoup" id="A0A2P6N8H0">
    <property type="interactions" value="1098"/>
</dbReference>
<keyword evidence="9" id="KW-0472">Membrane</keyword>
<comment type="function">
    <text evidence="10">Plays a role in vesicular protein sorting.</text>
</comment>
<evidence type="ECO:0000256" key="1">
    <source>
        <dbReference type="ARBA" id="ARBA00004170"/>
    </source>
</evidence>
<evidence type="ECO:0000256" key="5">
    <source>
        <dbReference type="ARBA" id="ARBA00022448"/>
    </source>
</evidence>
<evidence type="ECO:0000256" key="3">
    <source>
        <dbReference type="ARBA" id="ARBA00004496"/>
    </source>
</evidence>
<dbReference type="AlphaFoldDB" id="A0A2P6N8H0"/>
<dbReference type="GO" id="GO:0030906">
    <property type="term" value="C:retromer, cargo-selective complex"/>
    <property type="evidence" value="ECO:0007669"/>
    <property type="project" value="InterPro"/>
</dbReference>
<keyword evidence="7 10" id="KW-0653">Protein transport</keyword>
<evidence type="ECO:0000256" key="7">
    <source>
        <dbReference type="ARBA" id="ARBA00022927"/>
    </source>
</evidence>
<comment type="subcellular location">
    <subcellularLocation>
        <location evidence="3">Cytoplasm</location>
    </subcellularLocation>
    <subcellularLocation>
        <location evidence="2">Golgi apparatus membrane</location>
    </subcellularLocation>
    <subcellularLocation>
        <location evidence="1">Membrane</location>
        <topology evidence="1">Peripheral membrane protein</topology>
    </subcellularLocation>
</comment>
<dbReference type="Proteomes" id="UP000241769">
    <property type="component" value="Unassembled WGS sequence"/>
</dbReference>
<dbReference type="InterPro" id="IPR042491">
    <property type="entry name" value="Vps35_C"/>
</dbReference>
<dbReference type="GO" id="GO:0005770">
    <property type="term" value="C:late endosome"/>
    <property type="evidence" value="ECO:0007669"/>
    <property type="project" value="TreeGrafter"/>
</dbReference>
<dbReference type="GO" id="GO:0000139">
    <property type="term" value="C:Golgi membrane"/>
    <property type="evidence" value="ECO:0007669"/>
    <property type="project" value="UniProtKB-SubCell"/>
</dbReference>
<evidence type="ECO:0000256" key="10">
    <source>
        <dbReference type="PIRNR" id="PIRNR009375"/>
    </source>
</evidence>
<comment type="similarity">
    <text evidence="4 10">Belongs to the VPS35 family.</text>
</comment>
<accession>A0A2P6N8H0</accession>
<dbReference type="EMBL" id="MDYQ01000156">
    <property type="protein sequence ID" value="PRP80240.1"/>
    <property type="molecule type" value="Genomic_DNA"/>
</dbReference>
<dbReference type="PIRSF" id="PIRSF009375">
    <property type="entry name" value="Retromer_Vps35"/>
    <property type="match status" value="1"/>
</dbReference>
<evidence type="ECO:0000256" key="6">
    <source>
        <dbReference type="ARBA" id="ARBA00022490"/>
    </source>
</evidence>